<feature type="region of interest" description="Disordered" evidence="1">
    <location>
        <begin position="74"/>
        <end position="113"/>
    </location>
</feature>
<dbReference type="Proteomes" id="UP001292094">
    <property type="component" value="Unassembled WGS sequence"/>
</dbReference>
<evidence type="ECO:0000313" key="3">
    <source>
        <dbReference type="Proteomes" id="UP001292094"/>
    </source>
</evidence>
<sequence>MSDDSENQALTLENLVKVIGMSKALTTHLYDIDPSLERSLKAKRLIESAMLPYIELQKEMRTKISQTTITEFFNRRVPNQDAPEPAQPSTSGNTGSSHLSDCESEWSGFSDNE</sequence>
<reference evidence="2" key="1">
    <citation type="submission" date="2023-11" db="EMBL/GenBank/DDBJ databases">
        <title>Genome assemblies of two species of porcelain crab, Petrolisthes cinctipes and Petrolisthes manimaculis (Anomura: Porcellanidae).</title>
        <authorList>
            <person name="Angst P."/>
        </authorList>
    </citation>
    <scope>NUCLEOTIDE SEQUENCE</scope>
    <source>
        <strain evidence="2">PB745_02</strain>
        <tissue evidence="2">Gill</tissue>
    </source>
</reference>
<organism evidence="2 3">
    <name type="scientific">Petrolisthes manimaculis</name>
    <dbReference type="NCBI Taxonomy" id="1843537"/>
    <lineage>
        <taxon>Eukaryota</taxon>
        <taxon>Metazoa</taxon>
        <taxon>Ecdysozoa</taxon>
        <taxon>Arthropoda</taxon>
        <taxon>Crustacea</taxon>
        <taxon>Multicrustacea</taxon>
        <taxon>Malacostraca</taxon>
        <taxon>Eumalacostraca</taxon>
        <taxon>Eucarida</taxon>
        <taxon>Decapoda</taxon>
        <taxon>Pleocyemata</taxon>
        <taxon>Anomura</taxon>
        <taxon>Galatheoidea</taxon>
        <taxon>Porcellanidae</taxon>
        <taxon>Petrolisthes</taxon>
    </lineage>
</organism>
<comment type="caution">
    <text evidence="2">The sequence shown here is derived from an EMBL/GenBank/DDBJ whole genome shotgun (WGS) entry which is preliminary data.</text>
</comment>
<protein>
    <submittedName>
        <fullName evidence="2">Uncharacterized protein</fullName>
    </submittedName>
</protein>
<feature type="compositionally biased region" description="Polar residues" evidence="1">
    <location>
        <begin position="87"/>
        <end position="99"/>
    </location>
</feature>
<dbReference type="EMBL" id="JAWZYT010000068">
    <property type="protein sequence ID" value="KAK4328645.1"/>
    <property type="molecule type" value="Genomic_DNA"/>
</dbReference>
<accession>A0AAE1QLF6</accession>
<proteinExistence type="predicted"/>
<name>A0AAE1QLF6_9EUCA</name>
<evidence type="ECO:0000256" key="1">
    <source>
        <dbReference type="SAM" id="MobiDB-lite"/>
    </source>
</evidence>
<gene>
    <name evidence="2" type="ORF">Pmani_000954</name>
</gene>
<keyword evidence="3" id="KW-1185">Reference proteome</keyword>
<dbReference type="AlphaFoldDB" id="A0AAE1QLF6"/>
<evidence type="ECO:0000313" key="2">
    <source>
        <dbReference type="EMBL" id="KAK4328645.1"/>
    </source>
</evidence>